<feature type="compositionally biased region" description="Pro residues" evidence="8">
    <location>
        <begin position="467"/>
        <end position="477"/>
    </location>
</feature>
<feature type="compositionally biased region" description="Low complexity" evidence="8">
    <location>
        <begin position="515"/>
        <end position="537"/>
    </location>
</feature>
<evidence type="ECO:0000256" key="8">
    <source>
        <dbReference type="SAM" id="MobiDB-lite"/>
    </source>
</evidence>
<dbReference type="PROSITE" id="PS50011">
    <property type="entry name" value="PROTEIN_KINASE_DOM"/>
    <property type="match status" value="1"/>
</dbReference>
<dbReference type="STRING" id="247156.NFA_46680"/>
<dbReference type="HOGENOM" id="CLU_477207_0_0_11"/>
<feature type="compositionally biased region" description="Pro residues" evidence="8">
    <location>
        <begin position="367"/>
        <end position="384"/>
    </location>
</feature>
<sequence length="571" mass="57895">MNSTVLRTGDTFAGYEIKRVLGQGGMGTVYLARHPRLPRLTALKLLARELYTDAEIRGRFEREADLVAQLDHPNIVTVYDRGAEDEQLWISMQFVPGSDAAAADIDVLAPGRAVQIIGEVAAALDFAHANGVLHRDVKPANILLAKAPIGQPERVLLTDFGIAGVRDADTTLASGDTITATLAYAAPEQLSGHTLDHRADQYSLACTLFWLLTGSVPFPGANPAVVLNGHLFGPPPSARALNPALPPALDAVLARAMAKLPADRFASCAEFAGAARHALAVAQRPAGPPIPQAPYLSGPAAGPAYSVPPRPTAPHPAGRRPHLPPGAVPHPGTGGPYPHRPATTGYGPYPIHQPTPPGYGQGRQPTGYPPPGYGHAPGTPPTAPAPGGYTGSAQPGQAQPPGYAVGSPPTGHGQPPGGFAGSQPTNLPPLPGQPAGPQPPGQPAGAGGDPGPGPSVAHPGYSSAPHPTVPAPGPVPGRSPLSGSEHRVQPGPSTGSVDLSRPGHPPTAGPVGAQPPTARPATAAGSAARSSGRSPRPIVIALPDRVRRGRPPAPATGGAPAPATGDPRPPP</sequence>
<dbReference type="PROSITE" id="PS00108">
    <property type="entry name" value="PROTEIN_KINASE_ST"/>
    <property type="match status" value="1"/>
</dbReference>
<dbReference type="SMART" id="SM00220">
    <property type="entry name" value="S_TKc"/>
    <property type="match status" value="1"/>
</dbReference>
<dbReference type="PANTHER" id="PTHR43289:SF6">
    <property type="entry name" value="SERINE_THREONINE-PROTEIN KINASE NEKL-3"/>
    <property type="match status" value="1"/>
</dbReference>
<feature type="compositionally biased region" description="Pro residues" evidence="8">
    <location>
        <begin position="426"/>
        <end position="442"/>
    </location>
</feature>
<dbReference type="Pfam" id="PF00069">
    <property type="entry name" value="Pkinase"/>
    <property type="match status" value="1"/>
</dbReference>
<dbReference type="InterPro" id="IPR017441">
    <property type="entry name" value="Protein_kinase_ATP_BS"/>
</dbReference>
<proteinExistence type="predicted"/>
<dbReference type="EMBL" id="AP006618">
    <property type="protein sequence ID" value="BAD59519.1"/>
    <property type="molecule type" value="Genomic_DNA"/>
</dbReference>
<feature type="region of interest" description="Disordered" evidence="8">
    <location>
        <begin position="290"/>
        <end position="571"/>
    </location>
</feature>
<feature type="compositionally biased region" description="Low complexity" evidence="8">
    <location>
        <begin position="555"/>
        <end position="571"/>
    </location>
</feature>
<feature type="binding site" evidence="7">
    <location>
        <position position="44"/>
    </location>
    <ligand>
        <name>ATP</name>
        <dbReference type="ChEBI" id="CHEBI:30616"/>
    </ligand>
</feature>
<reference evidence="10 11" key="1">
    <citation type="journal article" date="2004" name="Proc. Natl. Acad. Sci. U.S.A.">
        <title>The complete genomic sequence of Nocardia farcinica IFM 10152.</title>
        <authorList>
            <person name="Ishikawa J."/>
            <person name="Yamashita A."/>
            <person name="Mikami Y."/>
            <person name="Hoshino Y."/>
            <person name="Kurita H."/>
            <person name="Hotta K."/>
            <person name="Shiba T."/>
            <person name="Hattori M."/>
        </authorList>
    </citation>
    <scope>NUCLEOTIDE SEQUENCE [LARGE SCALE GENOMIC DNA]</scope>
    <source>
        <strain evidence="10 11">IFM 10152</strain>
    </source>
</reference>
<keyword evidence="11" id="KW-1185">Reference proteome</keyword>
<dbReference type="eggNOG" id="COG0515">
    <property type="taxonomic scope" value="Bacteria"/>
</dbReference>
<dbReference type="GO" id="GO:0005524">
    <property type="term" value="F:ATP binding"/>
    <property type="evidence" value="ECO:0007669"/>
    <property type="project" value="UniProtKB-UniRule"/>
</dbReference>
<dbReference type="InterPro" id="IPR008271">
    <property type="entry name" value="Ser/Thr_kinase_AS"/>
</dbReference>
<dbReference type="GO" id="GO:0004674">
    <property type="term" value="F:protein serine/threonine kinase activity"/>
    <property type="evidence" value="ECO:0007669"/>
    <property type="project" value="UniProtKB-KW"/>
</dbReference>
<evidence type="ECO:0000256" key="6">
    <source>
        <dbReference type="ARBA" id="ARBA00022840"/>
    </source>
</evidence>
<evidence type="ECO:0000313" key="10">
    <source>
        <dbReference type="EMBL" id="BAD59519.1"/>
    </source>
</evidence>
<keyword evidence="4 7" id="KW-0547">Nucleotide-binding</keyword>
<keyword evidence="3" id="KW-0808">Transferase</keyword>
<dbReference type="EC" id="2.7.11.1" evidence="1"/>
<evidence type="ECO:0000313" key="11">
    <source>
        <dbReference type="Proteomes" id="UP000006820"/>
    </source>
</evidence>
<dbReference type="Proteomes" id="UP000006820">
    <property type="component" value="Chromosome"/>
</dbReference>
<organism evidence="10 11">
    <name type="scientific">Nocardia farcinica (strain IFM 10152)</name>
    <dbReference type="NCBI Taxonomy" id="247156"/>
    <lineage>
        <taxon>Bacteria</taxon>
        <taxon>Bacillati</taxon>
        <taxon>Actinomycetota</taxon>
        <taxon>Actinomycetes</taxon>
        <taxon>Mycobacteriales</taxon>
        <taxon>Nocardiaceae</taxon>
        <taxon>Nocardia</taxon>
    </lineage>
</organism>
<dbReference type="PROSITE" id="PS00107">
    <property type="entry name" value="PROTEIN_KINASE_ATP"/>
    <property type="match status" value="1"/>
</dbReference>
<feature type="domain" description="Protein kinase" evidence="9">
    <location>
        <begin position="15"/>
        <end position="280"/>
    </location>
</feature>
<evidence type="ECO:0000256" key="5">
    <source>
        <dbReference type="ARBA" id="ARBA00022777"/>
    </source>
</evidence>
<dbReference type="Gene3D" id="3.30.200.20">
    <property type="entry name" value="Phosphorylase Kinase, domain 1"/>
    <property type="match status" value="1"/>
</dbReference>
<dbReference type="AlphaFoldDB" id="Q5YQM2"/>
<accession>Q5YQM2</accession>
<dbReference type="KEGG" id="nfa:NFA_46680"/>
<evidence type="ECO:0000256" key="1">
    <source>
        <dbReference type="ARBA" id="ARBA00012513"/>
    </source>
</evidence>
<evidence type="ECO:0000256" key="4">
    <source>
        <dbReference type="ARBA" id="ARBA00022741"/>
    </source>
</evidence>
<keyword evidence="2 10" id="KW-0723">Serine/threonine-protein kinase</keyword>
<keyword evidence="6 7" id="KW-0067">ATP-binding</keyword>
<evidence type="ECO:0000256" key="2">
    <source>
        <dbReference type="ARBA" id="ARBA00022527"/>
    </source>
</evidence>
<dbReference type="SUPFAM" id="SSF56112">
    <property type="entry name" value="Protein kinase-like (PK-like)"/>
    <property type="match status" value="1"/>
</dbReference>
<evidence type="ECO:0000256" key="3">
    <source>
        <dbReference type="ARBA" id="ARBA00022679"/>
    </source>
</evidence>
<dbReference type="Gene3D" id="1.10.510.10">
    <property type="entry name" value="Transferase(Phosphotransferase) domain 1"/>
    <property type="match status" value="1"/>
</dbReference>
<dbReference type="CDD" id="cd14014">
    <property type="entry name" value="STKc_PknB_like"/>
    <property type="match status" value="1"/>
</dbReference>
<evidence type="ECO:0000256" key="7">
    <source>
        <dbReference type="PROSITE-ProRule" id="PRU10141"/>
    </source>
</evidence>
<dbReference type="InterPro" id="IPR000719">
    <property type="entry name" value="Prot_kinase_dom"/>
</dbReference>
<dbReference type="PANTHER" id="PTHR43289">
    <property type="entry name" value="MITOGEN-ACTIVATED PROTEIN KINASE KINASE KINASE 20-RELATED"/>
    <property type="match status" value="1"/>
</dbReference>
<protein>
    <recommendedName>
        <fullName evidence="1">non-specific serine/threonine protein kinase</fullName>
        <ecNumber evidence="1">2.7.11.1</ecNumber>
    </recommendedName>
</protein>
<dbReference type="InterPro" id="IPR011009">
    <property type="entry name" value="Kinase-like_dom_sf"/>
</dbReference>
<evidence type="ECO:0000259" key="9">
    <source>
        <dbReference type="PROSITE" id="PS50011"/>
    </source>
</evidence>
<name>Q5YQM2_NOCFA</name>
<keyword evidence="5 10" id="KW-0418">Kinase</keyword>
<gene>
    <name evidence="10" type="ordered locus">NFA_46680</name>
</gene>